<dbReference type="Proteomes" id="UP000707535">
    <property type="component" value="Unassembled WGS sequence"/>
</dbReference>
<evidence type="ECO:0000313" key="1">
    <source>
        <dbReference type="EMBL" id="HJE96606.1"/>
    </source>
</evidence>
<reference evidence="1" key="1">
    <citation type="journal article" date="2021" name="PeerJ">
        <title>Extensive microbial diversity within the chicken gut microbiome revealed by metagenomics and culture.</title>
        <authorList>
            <person name="Gilroy R."/>
            <person name="Ravi A."/>
            <person name="Getino M."/>
            <person name="Pursley I."/>
            <person name="Horton D.L."/>
            <person name="Alikhan N.F."/>
            <person name="Baker D."/>
            <person name="Gharbi K."/>
            <person name="Hall N."/>
            <person name="Watson M."/>
            <person name="Adriaenssens E.M."/>
            <person name="Foster-Nyarko E."/>
            <person name="Jarju S."/>
            <person name="Secka A."/>
            <person name="Antonio M."/>
            <person name="Oren A."/>
            <person name="Chaudhuri R.R."/>
            <person name="La Ragione R."/>
            <person name="Hildebrand F."/>
            <person name="Pallen M.J."/>
        </authorList>
    </citation>
    <scope>NUCLEOTIDE SEQUENCE</scope>
    <source>
        <strain evidence="1">CHK174-6876</strain>
    </source>
</reference>
<name>A0A921K0J9_9LACO</name>
<evidence type="ECO:0000313" key="2">
    <source>
        <dbReference type="Proteomes" id="UP000707535"/>
    </source>
</evidence>
<protein>
    <submittedName>
        <fullName evidence="1">Uncharacterized protein</fullName>
    </submittedName>
</protein>
<dbReference type="AlphaFoldDB" id="A0A921K0J9"/>
<reference evidence="1" key="2">
    <citation type="submission" date="2021-09" db="EMBL/GenBank/DDBJ databases">
        <authorList>
            <person name="Gilroy R."/>
        </authorList>
    </citation>
    <scope>NUCLEOTIDE SEQUENCE</scope>
    <source>
        <strain evidence="1">CHK174-6876</strain>
    </source>
</reference>
<comment type="caution">
    <text evidence="1">The sequence shown here is derived from an EMBL/GenBank/DDBJ whole genome shotgun (WGS) entry which is preliminary data.</text>
</comment>
<sequence length="142" mass="16218">MMLASIKELFVKIISLLKDIKHEQHENNERYIKNGVGHIGVPNVERKSNPFKGKGVIASGNPYVIPPRVRIEFNDINRVPEVYINGVNVADFKHNNSGLVQLDVDWSTDDEYKQSKRFYLEYVDGHGKHTIIDRGDGDICLK</sequence>
<gene>
    <name evidence="1" type="ORF">K8V00_03205</name>
</gene>
<dbReference type="EMBL" id="DYXG01000027">
    <property type="protein sequence ID" value="HJE96606.1"/>
    <property type="molecule type" value="Genomic_DNA"/>
</dbReference>
<organism evidence="1 2">
    <name type="scientific">Ligilactobacillus acidipiscis</name>
    <dbReference type="NCBI Taxonomy" id="89059"/>
    <lineage>
        <taxon>Bacteria</taxon>
        <taxon>Bacillati</taxon>
        <taxon>Bacillota</taxon>
        <taxon>Bacilli</taxon>
        <taxon>Lactobacillales</taxon>
        <taxon>Lactobacillaceae</taxon>
        <taxon>Ligilactobacillus</taxon>
    </lineage>
</organism>
<proteinExistence type="predicted"/>
<accession>A0A921K0J9</accession>